<organism evidence="9">
    <name type="scientific">Gongylonema pulchrum</name>
    <dbReference type="NCBI Taxonomy" id="637853"/>
    <lineage>
        <taxon>Eukaryota</taxon>
        <taxon>Metazoa</taxon>
        <taxon>Ecdysozoa</taxon>
        <taxon>Nematoda</taxon>
        <taxon>Chromadorea</taxon>
        <taxon>Rhabditida</taxon>
        <taxon>Spirurina</taxon>
        <taxon>Spiruromorpha</taxon>
        <taxon>Spiruroidea</taxon>
        <taxon>Gongylonematidae</taxon>
        <taxon>Gongylonema</taxon>
    </lineage>
</organism>
<evidence type="ECO:0000313" key="7">
    <source>
        <dbReference type="EMBL" id="VDK28055.1"/>
    </source>
</evidence>
<dbReference type="Proteomes" id="UP000271098">
    <property type="component" value="Unassembled WGS sequence"/>
</dbReference>
<evidence type="ECO:0000256" key="2">
    <source>
        <dbReference type="ARBA" id="ARBA00005453"/>
    </source>
</evidence>
<protein>
    <submittedName>
        <fullName evidence="7 9">Uncharacterized protein</fullName>
    </submittedName>
</protein>
<keyword evidence="3" id="KW-0999">Mitochondrion inner membrane</keyword>
<comment type="similarity">
    <text evidence="2">Belongs to the COA8 family.</text>
</comment>
<evidence type="ECO:0000256" key="6">
    <source>
        <dbReference type="ARBA" id="ARBA00023136"/>
    </source>
</evidence>
<accession>A0A183CVC8</accession>
<evidence type="ECO:0000256" key="1">
    <source>
        <dbReference type="ARBA" id="ARBA00004443"/>
    </source>
</evidence>
<dbReference type="EMBL" id="UYRT01000356">
    <property type="protein sequence ID" value="VDK28055.1"/>
    <property type="molecule type" value="Genomic_DNA"/>
</dbReference>
<dbReference type="InterPro" id="IPR018796">
    <property type="entry name" value="COA8"/>
</dbReference>
<dbReference type="PANTHER" id="PTHR31107">
    <property type="entry name" value="APOPTOGENIC PROTEIN 1, MITOCHONDRIAL"/>
    <property type="match status" value="1"/>
</dbReference>
<evidence type="ECO:0000313" key="9">
    <source>
        <dbReference type="WBParaSite" id="GPUH_0000041801-mRNA-1"/>
    </source>
</evidence>
<dbReference type="Pfam" id="PF10231">
    <property type="entry name" value="COA8"/>
    <property type="match status" value="1"/>
</dbReference>
<evidence type="ECO:0000256" key="5">
    <source>
        <dbReference type="ARBA" id="ARBA00023128"/>
    </source>
</evidence>
<dbReference type="OrthoDB" id="6246201at2759"/>
<dbReference type="AlphaFoldDB" id="A0A183CVC8"/>
<evidence type="ECO:0000313" key="8">
    <source>
        <dbReference type="Proteomes" id="UP000271098"/>
    </source>
</evidence>
<keyword evidence="6" id="KW-0472">Membrane</keyword>
<dbReference type="PANTHER" id="PTHR31107:SF2">
    <property type="entry name" value="CYTOCHROME C OXIDASE ASSEMBLY FACTOR 8"/>
    <property type="match status" value="1"/>
</dbReference>
<evidence type="ECO:0000256" key="4">
    <source>
        <dbReference type="ARBA" id="ARBA00022946"/>
    </source>
</evidence>
<keyword evidence="4" id="KW-0809">Transit peptide</keyword>
<dbReference type="GO" id="GO:0005743">
    <property type="term" value="C:mitochondrial inner membrane"/>
    <property type="evidence" value="ECO:0007669"/>
    <property type="project" value="UniProtKB-SubCell"/>
</dbReference>
<evidence type="ECO:0000256" key="3">
    <source>
        <dbReference type="ARBA" id="ARBA00022792"/>
    </source>
</evidence>
<dbReference type="GO" id="GO:0097193">
    <property type="term" value="P:intrinsic apoptotic signaling pathway"/>
    <property type="evidence" value="ECO:0007669"/>
    <property type="project" value="InterPro"/>
</dbReference>
<name>A0A183CVC8_9BILA</name>
<keyword evidence="8" id="KW-1185">Reference proteome</keyword>
<comment type="subcellular location">
    <subcellularLocation>
        <location evidence="1">Mitochondrion inner membrane</location>
        <topology evidence="1">Peripheral membrane protein</topology>
        <orientation evidence="1">Matrix side</orientation>
    </subcellularLocation>
</comment>
<dbReference type="WBParaSite" id="GPUH_0000041801-mRNA-1">
    <property type="protein sequence ID" value="GPUH_0000041801-mRNA-1"/>
    <property type="gene ID" value="GPUH_0000041801"/>
</dbReference>
<proteinExistence type="inferred from homology"/>
<sequence length="83" mass="10199">MKDESRTITRVRSLRLDKRFDWVGPPDETSKIRPIRLRRLADETEQERKYREAREALNQWSSQFWAYHNSLFEKKKAEFIEQV</sequence>
<keyword evidence="5" id="KW-0496">Mitochondrion</keyword>
<reference evidence="7 8" key="2">
    <citation type="submission" date="2018-11" db="EMBL/GenBank/DDBJ databases">
        <authorList>
            <consortium name="Pathogen Informatics"/>
        </authorList>
    </citation>
    <scope>NUCLEOTIDE SEQUENCE [LARGE SCALE GENOMIC DNA]</scope>
</reference>
<gene>
    <name evidence="7" type="ORF">GPUH_LOCUS419</name>
</gene>
<reference evidence="9" key="1">
    <citation type="submission" date="2016-06" db="UniProtKB">
        <authorList>
            <consortium name="WormBaseParasite"/>
        </authorList>
    </citation>
    <scope>IDENTIFICATION</scope>
</reference>